<dbReference type="SUPFAM" id="SSF53474">
    <property type="entry name" value="alpha/beta-Hydrolases"/>
    <property type="match status" value="1"/>
</dbReference>
<evidence type="ECO:0000313" key="3">
    <source>
        <dbReference type="Proteomes" id="UP000779574"/>
    </source>
</evidence>
<sequence length="321" mass="35649">MMNLSAANQTWTENNNNGVSPAGSFFDLKHQLVPRAPQFANAYAITNKEKVSLGGKFILNYYRTLHSMNWDGHRPAGDYRIKTQLFMYSEHDEVSRTNSVFILGTKCWGDVDISVGDVPLGPVGWFFFGFQDGPPLPIDGLLKDKLKCRAGFQQFPGSLKASYSVALQRALTLINPSTGKPYGTLPSLIDEILAQYETWKEGEDMIIFGHSMGGAVAQIVAYIVAMGPKQFKSIKVIIAGSVTVLDRTAVDTMQKAGVECINLAFENDAVPQFWEENFTDLGPMIMIELSSLAILPHGMWRYLEAVSANEAKVKFYYKAHK</sequence>
<dbReference type="AlphaFoldDB" id="A0A9P8ENL5"/>
<dbReference type="EMBL" id="JAHFXF010000142">
    <property type="protein sequence ID" value="KAG9695056.1"/>
    <property type="molecule type" value="Genomic_DNA"/>
</dbReference>
<gene>
    <name evidence="2" type="ORF">KCU76_g4768</name>
</gene>
<evidence type="ECO:0000313" key="2">
    <source>
        <dbReference type="EMBL" id="KAG9695056.1"/>
    </source>
</evidence>
<evidence type="ECO:0000259" key="1">
    <source>
        <dbReference type="Pfam" id="PF01764"/>
    </source>
</evidence>
<name>A0A9P8ENL5_AURME</name>
<reference evidence="2" key="1">
    <citation type="journal article" date="2021" name="J Fungi (Basel)">
        <title>Virulence traits and population genomics of the black yeast Aureobasidium melanogenum.</title>
        <authorList>
            <person name="Cernosa A."/>
            <person name="Sun X."/>
            <person name="Gostincar C."/>
            <person name="Fang C."/>
            <person name="Gunde-Cimerman N."/>
            <person name="Song Z."/>
        </authorList>
    </citation>
    <scope>NUCLEOTIDE SEQUENCE</scope>
    <source>
        <strain evidence="2">EXF-9911</strain>
    </source>
</reference>
<dbReference type="Gene3D" id="3.40.50.1820">
    <property type="entry name" value="alpha/beta hydrolase"/>
    <property type="match status" value="1"/>
</dbReference>
<dbReference type="OrthoDB" id="426718at2759"/>
<protein>
    <recommendedName>
        <fullName evidence="1">Fungal lipase-type domain-containing protein</fullName>
    </recommendedName>
</protein>
<reference evidence="2" key="2">
    <citation type="submission" date="2021-08" db="EMBL/GenBank/DDBJ databases">
        <authorList>
            <person name="Gostincar C."/>
            <person name="Sun X."/>
            <person name="Song Z."/>
            <person name="Gunde-Cimerman N."/>
        </authorList>
    </citation>
    <scope>NUCLEOTIDE SEQUENCE</scope>
    <source>
        <strain evidence="2">EXF-9911</strain>
    </source>
</reference>
<proteinExistence type="predicted"/>
<comment type="caution">
    <text evidence="2">The sequence shown here is derived from an EMBL/GenBank/DDBJ whole genome shotgun (WGS) entry which is preliminary data.</text>
</comment>
<dbReference type="GO" id="GO:0006629">
    <property type="term" value="P:lipid metabolic process"/>
    <property type="evidence" value="ECO:0007669"/>
    <property type="project" value="InterPro"/>
</dbReference>
<feature type="non-terminal residue" evidence="2">
    <location>
        <position position="1"/>
    </location>
</feature>
<dbReference type="InterPro" id="IPR029058">
    <property type="entry name" value="AB_hydrolase_fold"/>
</dbReference>
<accession>A0A9P8ENL5</accession>
<dbReference type="Proteomes" id="UP000779574">
    <property type="component" value="Unassembled WGS sequence"/>
</dbReference>
<dbReference type="InterPro" id="IPR002921">
    <property type="entry name" value="Fungal_lipase-type"/>
</dbReference>
<organism evidence="2 3">
    <name type="scientific">Aureobasidium melanogenum</name>
    <name type="common">Aureobasidium pullulans var. melanogenum</name>
    <dbReference type="NCBI Taxonomy" id="46634"/>
    <lineage>
        <taxon>Eukaryota</taxon>
        <taxon>Fungi</taxon>
        <taxon>Dikarya</taxon>
        <taxon>Ascomycota</taxon>
        <taxon>Pezizomycotina</taxon>
        <taxon>Dothideomycetes</taxon>
        <taxon>Dothideomycetidae</taxon>
        <taxon>Dothideales</taxon>
        <taxon>Saccotheciaceae</taxon>
        <taxon>Aureobasidium</taxon>
    </lineage>
</organism>
<feature type="domain" description="Fungal lipase-type" evidence="1">
    <location>
        <begin position="188"/>
        <end position="273"/>
    </location>
</feature>
<dbReference type="Pfam" id="PF01764">
    <property type="entry name" value="Lipase_3"/>
    <property type="match status" value="1"/>
</dbReference>